<dbReference type="AlphaFoldDB" id="X0WU73"/>
<feature type="non-terminal residue" evidence="1">
    <location>
        <position position="1"/>
    </location>
</feature>
<dbReference type="EMBL" id="BARS01045598">
    <property type="protein sequence ID" value="GAG34529.1"/>
    <property type="molecule type" value="Genomic_DNA"/>
</dbReference>
<name>X0WU73_9ZZZZ</name>
<organism evidence="1">
    <name type="scientific">marine sediment metagenome</name>
    <dbReference type="NCBI Taxonomy" id="412755"/>
    <lineage>
        <taxon>unclassified sequences</taxon>
        <taxon>metagenomes</taxon>
        <taxon>ecological metagenomes</taxon>
    </lineage>
</organism>
<evidence type="ECO:0000313" key="1">
    <source>
        <dbReference type="EMBL" id="GAG34529.1"/>
    </source>
</evidence>
<accession>X0WU73</accession>
<protein>
    <submittedName>
        <fullName evidence="1">Uncharacterized protein</fullName>
    </submittedName>
</protein>
<reference evidence="1" key="1">
    <citation type="journal article" date="2014" name="Front. Microbiol.">
        <title>High frequency of phylogenetically diverse reductive dehalogenase-homologous genes in deep subseafloor sedimentary metagenomes.</title>
        <authorList>
            <person name="Kawai M."/>
            <person name="Futagami T."/>
            <person name="Toyoda A."/>
            <person name="Takaki Y."/>
            <person name="Nishi S."/>
            <person name="Hori S."/>
            <person name="Arai W."/>
            <person name="Tsubouchi T."/>
            <person name="Morono Y."/>
            <person name="Uchiyama I."/>
            <person name="Ito T."/>
            <person name="Fujiyama A."/>
            <person name="Inagaki F."/>
            <person name="Takami H."/>
        </authorList>
    </citation>
    <scope>NUCLEOTIDE SEQUENCE</scope>
    <source>
        <strain evidence="1">Expedition CK06-06</strain>
    </source>
</reference>
<gene>
    <name evidence="1" type="ORF">S01H1_68744</name>
</gene>
<comment type="caution">
    <text evidence="1">The sequence shown here is derived from an EMBL/GenBank/DDBJ whole genome shotgun (WGS) entry which is preliminary data.</text>
</comment>
<proteinExistence type="predicted"/>
<sequence>SGAVWNGDRIDWDAAGERLYINIKTDTAWDDSLDLKIRLFYYRNDVNNDTVAFTWYCKGGADGTTTGAWNVKNAVASTLAASAATTMKTDDLTLLTGGNWTAGHMYSNLWIHNEAGRLMKIYGANVVVE</sequence>